<feature type="transmembrane region" description="Helical" evidence="2">
    <location>
        <begin position="43"/>
        <end position="64"/>
    </location>
</feature>
<evidence type="ECO:0000256" key="2">
    <source>
        <dbReference type="SAM" id="Phobius"/>
    </source>
</evidence>
<feature type="compositionally biased region" description="Basic and acidic residues" evidence="1">
    <location>
        <begin position="356"/>
        <end position="365"/>
    </location>
</feature>
<feature type="transmembrane region" description="Helical" evidence="2">
    <location>
        <begin position="219"/>
        <end position="242"/>
    </location>
</feature>
<feature type="transmembrane region" description="Helical" evidence="2">
    <location>
        <begin position="12"/>
        <end position="37"/>
    </location>
</feature>
<keyword evidence="2" id="KW-0812">Transmembrane</keyword>
<feature type="transmembrane region" description="Helical" evidence="2">
    <location>
        <begin position="120"/>
        <end position="142"/>
    </location>
</feature>
<dbReference type="InterPro" id="IPR006750">
    <property type="entry name" value="YdcZ"/>
</dbReference>
<feature type="transmembrane region" description="Helical" evidence="2">
    <location>
        <begin position="254"/>
        <end position="273"/>
    </location>
</feature>
<dbReference type="PANTHER" id="PTHR34821:SF2">
    <property type="entry name" value="INNER MEMBRANE PROTEIN YDCZ"/>
    <property type="match status" value="1"/>
</dbReference>
<feature type="region of interest" description="Disordered" evidence="1">
    <location>
        <begin position="350"/>
        <end position="390"/>
    </location>
</feature>
<organism evidence="3">
    <name type="scientific">Chromera velia CCMP2878</name>
    <dbReference type="NCBI Taxonomy" id="1169474"/>
    <lineage>
        <taxon>Eukaryota</taxon>
        <taxon>Sar</taxon>
        <taxon>Alveolata</taxon>
        <taxon>Colpodellida</taxon>
        <taxon>Chromeraceae</taxon>
        <taxon>Chromera</taxon>
    </lineage>
</organism>
<protein>
    <recommendedName>
        <fullName evidence="4">EamA domain-containing protein</fullName>
    </recommendedName>
</protein>
<dbReference type="PANTHER" id="PTHR34821">
    <property type="entry name" value="INNER MEMBRANE PROTEIN YDCZ"/>
    <property type="match status" value="1"/>
</dbReference>
<feature type="transmembrane region" description="Helical" evidence="2">
    <location>
        <begin position="184"/>
        <end position="207"/>
    </location>
</feature>
<gene>
    <name evidence="3" type="ORF">Cvel_3733</name>
</gene>
<feature type="transmembrane region" description="Helical" evidence="2">
    <location>
        <begin position="285"/>
        <end position="308"/>
    </location>
</feature>
<evidence type="ECO:0000256" key="1">
    <source>
        <dbReference type="SAM" id="MobiDB-lite"/>
    </source>
</evidence>
<reference evidence="3" key="1">
    <citation type="submission" date="2014-11" db="EMBL/GenBank/DDBJ databases">
        <authorList>
            <person name="Otto D Thomas"/>
            <person name="Naeem Raeece"/>
        </authorList>
    </citation>
    <scope>NUCLEOTIDE SEQUENCE</scope>
</reference>
<dbReference type="Pfam" id="PF04657">
    <property type="entry name" value="DMT_YdcZ"/>
    <property type="match status" value="2"/>
</dbReference>
<name>A0A0G4FTH4_9ALVE</name>
<dbReference type="PhylomeDB" id="A0A0G4FTH4"/>
<feature type="transmembrane region" description="Helical" evidence="2">
    <location>
        <begin position="320"/>
        <end position="340"/>
    </location>
</feature>
<accession>A0A0G4FTH4</accession>
<keyword evidence="2" id="KW-1133">Transmembrane helix</keyword>
<feature type="transmembrane region" description="Helical" evidence="2">
    <location>
        <begin position="91"/>
        <end position="114"/>
    </location>
</feature>
<evidence type="ECO:0008006" key="4">
    <source>
        <dbReference type="Google" id="ProtNLM"/>
    </source>
</evidence>
<dbReference type="EMBL" id="CDMZ01000617">
    <property type="protein sequence ID" value="CEM18036.1"/>
    <property type="molecule type" value="Genomic_DNA"/>
</dbReference>
<evidence type="ECO:0000313" key="3">
    <source>
        <dbReference type="EMBL" id="CEM18036.1"/>
    </source>
</evidence>
<dbReference type="GO" id="GO:0005886">
    <property type="term" value="C:plasma membrane"/>
    <property type="evidence" value="ECO:0007669"/>
    <property type="project" value="TreeGrafter"/>
</dbReference>
<dbReference type="AlphaFoldDB" id="A0A0G4FTH4"/>
<feature type="transmembrane region" description="Helical" evidence="2">
    <location>
        <begin position="154"/>
        <end position="172"/>
    </location>
</feature>
<sequence>MTEQKRLSPLYIFLISLLPFLSAGGLPLQAVCNIWAGRVLGDPLWGVSVSYLVAALLSFPLVLWTSKKNDRTLWTGFVKLGETVRSGSCEWVALFPAALGFVFVGSAVFVPPWIGFGPFFTAVVCGQIGMSLVVDYTGIVWSCTAAGGPQGVKLPQGAGAVLVVVGTVLFQYETIRSGTGDLGAGAFVGLSGAGVLAGAALVVQAALNRRLGSSLGTPWRAIAFNFTTSATVITCVALMLQPSPSAETAVASDAWKFFGGVFGFCVVSVMVLVSGPDCIGSVITFSMQVLGQLASSVLVDLFVAPAVLGRPAIPFSGMKASGLSVVILGVLCGMLADPLLQLMTLCRSRKTRGSGKGKEGRKDLETGGQSVGDSLSGRRDERTVTQTGAEADYADLSVSMVSAGNSSETLREGLSMIEQGE</sequence>
<dbReference type="VEuPathDB" id="CryptoDB:Cvel_3733"/>
<proteinExistence type="predicted"/>
<keyword evidence="2" id="KW-0472">Membrane</keyword>